<feature type="compositionally biased region" description="Gly residues" evidence="2">
    <location>
        <begin position="19"/>
        <end position="30"/>
    </location>
</feature>
<name>A0A0F7ZYW1_9HYPO</name>
<dbReference type="InterPro" id="IPR036864">
    <property type="entry name" value="Zn2-C6_fun-type_DNA-bd_sf"/>
</dbReference>
<dbReference type="Gene3D" id="4.10.240.10">
    <property type="entry name" value="Zn(2)-C6 fungal-type DNA-binding domain"/>
    <property type="match status" value="1"/>
</dbReference>
<dbReference type="AlphaFoldDB" id="A0A0F7ZYW1"/>
<dbReference type="InterPro" id="IPR001138">
    <property type="entry name" value="Zn2Cys6_DnaBD"/>
</dbReference>
<gene>
    <name evidence="4" type="ORF">HIM_07359</name>
</gene>
<feature type="domain" description="Zn(2)-C6 fungal-type" evidence="3">
    <location>
        <begin position="47"/>
        <end position="77"/>
    </location>
</feature>
<dbReference type="PROSITE" id="PS00463">
    <property type="entry name" value="ZN2_CY6_FUNGAL_1"/>
    <property type="match status" value="1"/>
</dbReference>
<proteinExistence type="predicted"/>
<keyword evidence="5" id="KW-1185">Reference proteome</keyword>
<evidence type="ECO:0000256" key="1">
    <source>
        <dbReference type="ARBA" id="ARBA00023242"/>
    </source>
</evidence>
<accession>A0A0F7ZYW1</accession>
<dbReference type="OrthoDB" id="2943660at2759"/>
<feature type="region of interest" description="Disordered" evidence="2">
    <location>
        <begin position="1"/>
        <end position="35"/>
    </location>
</feature>
<evidence type="ECO:0000259" key="3">
    <source>
        <dbReference type="PROSITE" id="PS50048"/>
    </source>
</evidence>
<evidence type="ECO:0000313" key="4">
    <source>
        <dbReference type="EMBL" id="KJZ73162.1"/>
    </source>
</evidence>
<organism evidence="4 5">
    <name type="scientific">Hirsutella minnesotensis 3608</name>
    <dbReference type="NCBI Taxonomy" id="1043627"/>
    <lineage>
        <taxon>Eukaryota</taxon>
        <taxon>Fungi</taxon>
        <taxon>Dikarya</taxon>
        <taxon>Ascomycota</taxon>
        <taxon>Pezizomycotina</taxon>
        <taxon>Sordariomycetes</taxon>
        <taxon>Hypocreomycetidae</taxon>
        <taxon>Hypocreales</taxon>
        <taxon>Ophiocordycipitaceae</taxon>
        <taxon>Hirsutella</taxon>
    </lineage>
</organism>
<protein>
    <recommendedName>
        <fullName evidence="3">Zn(2)-C6 fungal-type domain-containing protein</fullName>
    </recommendedName>
</protein>
<dbReference type="PANTHER" id="PTHR47256">
    <property type="entry name" value="ZN(II)2CYS6 TRANSCRIPTION FACTOR (EUROFUNG)-RELATED"/>
    <property type="match status" value="1"/>
</dbReference>
<dbReference type="CDD" id="cd12148">
    <property type="entry name" value="fungal_TF_MHR"/>
    <property type="match status" value="1"/>
</dbReference>
<dbReference type="EMBL" id="KQ030537">
    <property type="protein sequence ID" value="KJZ73162.1"/>
    <property type="molecule type" value="Genomic_DNA"/>
</dbReference>
<dbReference type="Pfam" id="PF00172">
    <property type="entry name" value="Zn_clus"/>
    <property type="match status" value="1"/>
</dbReference>
<dbReference type="Proteomes" id="UP000054481">
    <property type="component" value="Unassembled WGS sequence"/>
</dbReference>
<reference evidence="4 5" key="1">
    <citation type="journal article" date="2014" name="Genome Biol. Evol.">
        <title>Comparative genomics and transcriptomics analyses reveal divergent lifestyle features of nematode endoparasitic fungus Hirsutella minnesotensis.</title>
        <authorList>
            <person name="Lai Y."/>
            <person name="Liu K."/>
            <person name="Zhang X."/>
            <person name="Zhang X."/>
            <person name="Li K."/>
            <person name="Wang N."/>
            <person name="Shu C."/>
            <person name="Wu Y."/>
            <person name="Wang C."/>
            <person name="Bushley K.E."/>
            <person name="Xiang M."/>
            <person name="Liu X."/>
        </authorList>
    </citation>
    <scope>NUCLEOTIDE SEQUENCE [LARGE SCALE GENOMIC DNA]</scope>
    <source>
        <strain evidence="4 5">3608</strain>
    </source>
</reference>
<dbReference type="GO" id="GO:0008270">
    <property type="term" value="F:zinc ion binding"/>
    <property type="evidence" value="ECO:0007669"/>
    <property type="project" value="InterPro"/>
</dbReference>
<dbReference type="CDD" id="cd00067">
    <property type="entry name" value="GAL4"/>
    <property type="match status" value="1"/>
</dbReference>
<evidence type="ECO:0000313" key="5">
    <source>
        <dbReference type="Proteomes" id="UP000054481"/>
    </source>
</evidence>
<dbReference type="PROSITE" id="PS50048">
    <property type="entry name" value="ZN2_CY6_FUNGAL_2"/>
    <property type="match status" value="1"/>
</dbReference>
<sequence>MESSSKRKLVPIAPAPEGQGSGKQPHGGRGPPAAPVLKMKRTMTLVACEGCRRRRVKCDGKRPLCGHCARKGEDCQYEAKEGETVLLALKKRYGALEREHIRYKELFNLLRSRPDRDANEILRRLRTAEEPLVVLEAIKHAELLLQGPSFDEEASNDRLLRLDQQAFENSVIKVPARPWTEVAGHGLVSELITDYFTWDNTYLLPSIDRNVFVGEMTQCEISSARWCSPLLVNAMCARRSQILDRARLFGALKKQDVTLLFLDEARKHLDAEQGRATIPTVQGLMLMYMTTTCLGKDRAGRIYRNHALELIPRLRIEAQYNSLLEEGHEDPKQRSLLSKAIWGLFIFESRIAFLYFQPSSIPVPQVPNPFAVGVEKDSWHQPRSNVDVLDRPFEESPCQIPLVPDINAATCSLAVLFHEIMTHNANEETVWGSTDDLRKQRELYSRFKKLTSSWPKRFHLENNFAPSTCYLRMHENEVGFSIIQTLRHGTLFETPASQPGTTISDLCLVHSASDSQTINAYLSKWPFDTLLWRSLYLSMQPLVLLLDDPNARDIFVNDCMMLRYGCHTFRVCGFLLQATQAFAWATDQTLPEGALTYLEGWTKEDVKSAELPISFALPRQDDIMDLMQQNMEASLSVEEHLGSLVQKWSLN</sequence>
<dbReference type="SUPFAM" id="SSF57701">
    <property type="entry name" value="Zn2/Cys6 DNA-binding domain"/>
    <property type="match status" value="1"/>
</dbReference>
<keyword evidence="1" id="KW-0539">Nucleus</keyword>
<evidence type="ECO:0000256" key="2">
    <source>
        <dbReference type="SAM" id="MobiDB-lite"/>
    </source>
</evidence>
<dbReference type="InterPro" id="IPR053187">
    <property type="entry name" value="Notoamide_regulator"/>
</dbReference>
<dbReference type="PANTHER" id="PTHR47256:SF3">
    <property type="entry name" value="ZN(II)2CYS6 TRANSCRIPTION FACTOR (EUROFUNG)"/>
    <property type="match status" value="1"/>
</dbReference>
<dbReference type="SMART" id="SM00066">
    <property type="entry name" value="GAL4"/>
    <property type="match status" value="1"/>
</dbReference>
<dbReference type="GO" id="GO:0000981">
    <property type="term" value="F:DNA-binding transcription factor activity, RNA polymerase II-specific"/>
    <property type="evidence" value="ECO:0007669"/>
    <property type="project" value="InterPro"/>
</dbReference>